<name>A0AAD9LZ56_9PEZI</name>
<evidence type="ECO:0000313" key="2">
    <source>
        <dbReference type="EMBL" id="KAK2023640.1"/>
    </source>
</evidence>
<feature type="region of interest" description="Disordered" evidence="1">
    <location>
        <begin position="38"/>
        <end position="57"/>
    </location>
</feature>
<feature type="region of interest" description="Disordered" evidence="1">
    <location>
        <begin position="129"/>
        <end position="157"/>
    </location>
</feature>
<accession>A0AAD9LZ56</accession>
<evidence type="ECO:0000256" key="1">
    <source>
        <dbReference type="SAM" id="MobiDB-lite"/>
    </source>
</evidence>
<reference evidence="2" key="1">
    <citation type="submission" date="2021-06" db="EMBL/GenBank/DDBJ databases">
        <title>Comparative genomics, transcriptomics and evolutionary studies reveal genomic signatures of adaptation to plant cell wall in hemibiotrophic fungi.</title>
        <authorList>
            <consortium name="DOE Joint Genome Institute"/>
            <person name="Baroncelli R."/>
            <person name="Diaz J.F."/>
            <person name="Benocci T."/>
            <person name="Peng M."/>
            <person name="Battaglia E."/>
            <person name="Haridas S."/>
            <person name="Andreopoulos W."/>
            <person name="Labutti K."/>
            <person name="Pangilinan J."/>
            <person name="Floch G.L."/>
            <person name="Makela M.R."/>
            <person name="Henrissat B."/>
            <person name="Grigoriev I.V."/>
            <person name="Crouch J.A."/>
            <person name="De Vries R.P."/>
            <person name="Sukno S.A."/>
            <person name="Thon M.R."/>
        </authorList>
    </citation>
    <scope>NUCLEOTIDE SEQUENCE</scope>
    <source>
        <strain evidence="2">MAFF235873</strain>
    </source>
</reference>
<organism evidence="2 3">
    <name type="scientific">Colletotrichum zoysiae</name>
    <dbReference type="NCBI Taxonomy" id="1216348"/>
    <lineage>
        <taxon>Eukaryota</taxon>
        <taxon>Fungi</taxon>
        <taxon>Dikarya</taxon>
        <taxon>Ascomycota</taxon>
        <taxon>Pezizomycotina</taxon>
        <taxon>Sordariomycetes</taxon>
        <taxon>Hypocreomycetidae</taxon>
        <taxon>Glomerellales</taxon>
        <taxon>Glomerellaceae</taxon>
        <taxon>Colletotrichum</taxon>
        <taxon>Colletotrichum graminicola species complex</taxon>
    </lineage>
</organism>
<feature type="compositionally biased region" description="Polar residues" evidence="1">
    <location>
        <begin position="38"/>
        <end position="48"/>
    </location>
</feature>
<sequence>MRFSHSFSWSLFAGWPSGQAARRPPSWLVVEWAEPLPNSGTPGRTRPNSPKRPLPSTQLRIPLRCLKHGFYHVIRTRGRACPVIDPQSKWEERKEQFPQWLNAFQVSSSDTPPSTDTYSRIVSPRSCSVPVVSSRPLTKPSLEQGPTLLSKKDPEMNKLPAYVRRAGGGRAPHPAHAR</sequence>
<comment type="caution">
    <text evidence="2">The sequence shown here is derived from an EMBL/GenBank/DDBJ whole genome shotgun (WGS) entry which is preliminary data.</text>
</comment>
<keyword evidence="3" id="KW-1185">Reference proteome</keyword>
<dbReference type="AlphaFoldDB" id="A0AAD9LZ56"/>
<dbReference type="EMBL" id="MU842992">
    <property type="protein sequence ID" value="KAK2023640.1"/>
    <property type="molecule type" value="Genomic_DNA"/>
</dbReference>
<dbReference type="Proteomes" id="UP001232148">
    <property type="component" value="Unassembled WGS sequence"/>
</dbReference>
<protein>
    <submittedName>
        <fullName evidence="2">Uncharacterized protein</fullName>
    </submittedName>
</protein>
<proteinExistence type="predicted"/>
<gene>
    <name evidence="2" type="ORF">LX32DRAFT_644398</name>
</gene>
<evidence type="ECO:0000313" key="3">
    <source>
        <dbReference type="Proteomes" id="UP001232148"/>
    </source>
</evidence>